<evidence type="ECO:0000256" key="2">
    <source>
        <dbReference type="ARBA" id="ARBA00009409"/>
    </source>
</evidence>
<keyword evidence="5 15" id="KW-0227">DNA damage</keyword>
<comment type="cofactor">
    <cofactor evidence="15">
        <name>Zn(2+)</name>
        <dbReference type="ChEBI" id="CHEBI:29105"/>
    </cofactor>
    <text evidence="15">Binds 1 zinc ion per subunit.</text>
</comment>
<keyword evidence="11 15" id="KW-0456">Lyase</keyword>
<dbReference type="EMBL" id="CP044205">
    <property type="protein sequence ID" value="QFY44395.1"/>
    <property type="molecule type" value="Genomic_DNA"/>
</dbReference>
<dbReference type="InterPro" id="IPR015887">
    <property type="entry name" value="DNA_glyclase_Znf_dom_DNA_BS"/>
</dbReference>
<keyword evidence="9 15" id="KW-0238">DNA-binding</keyword>
<keyword evidence="4 15" id="KW-0479">Metal-binding</keyword>
<evidence type="ECO:0000256" key="5">
    <source>
        <dbReference type="ARBA" id="ARBA00022763"/>
    </source>
</evidence>
<feature type="active site" description="Proton donor; for beta-elimination activity" evidence="15">
    <location>
        <position position="58"/>
    </location>
</feature>
<dbReference type="InterPro" id="IPR010663">
    <property type="entry name" value="Znf_FPG/IleRS"/>
</dbReference>
<evidence type="ECO:0000256" key="7">
    <source>
        <dbReference type="ARBA" id="ARBA00022801"/>
    </source>
</evidence>
<evidence type="ECO:0000313" key="19">
    <source>
        <dbReference type="Proteomes" id="UP000325755"/>
    </source>
</evidence>
<evidence type="ECO:0000256" key="15">
    <source>
        <dbReference type="HAMAP-Rule" id="MF_00103"/>
    </source>
</evidence>
<dbReference type="NCBIfam" id="TIGR00577">
    <property type="entry name" value="fpg"/>
    <property type="match status" value="1"/>
</dbReference>
<feature type="domain" description="Formamidopyrimidine-DNA glycosylase catalytic" evidence="17">
    <location>
        <begin position="2"/>
        <end position="113"/>
    </location>
</feature>
<keyword evidence="10 15" id="KW-0234">DNA repair</keyword>
<comment type="catalytic activity">
    <reaction evidence="1 15">
        <text>Hydrolysis of DNA containing ring-opened 7-methylguanine residues, releasing 2,6-diamino-4-hydroxy-5-(N-methyl)formamidopyrimidine.</text>
        <dbReference type="EC" id="3.2.2.23"/>
    </reaction>
</comment>
<evidence type="ECO:0000256" key="9">
    <source>
        <dbReference type="ARBA" id="ARBA00023125"/>
    </source>
</evidence>
<dbReference type="KEGG" id="mmob:F6R98_18610"/>
<name>A0A5Q0BKF0_9GAMM</name>
<dbReference type="InterPro" id="IPR012319">
    <property type="entry name" value="FPG_cat"/>
</dbReference>
<dbReference type="PROSITE" id="PS01242">
    <property type="entry name" value="ZF_FPG_1"/>
    <property type="match status" value="1"/>
</dbReference>
<feature type="binding site" evidence="15">
    <location>
        <position position="91"/>
    </location>
    <ligand>
        <name>DNA</name>
        <dbReference type="ChEBI" id="CHEBI:16991"/>
    </ligand>
</feature>
<dbReference type="HAMAP" id="MF_00103">
    <property type="entry name" value="Fapy_DNA_glycosyl"/>
    <property type="match status" value="1"/>
</dbReference>
<comment type="catalytic activity">
    <reaction evidence="14 15">
        <text>2'-deoxyribonucleotide-(2'-deoxyribose 5'-phosphate)-2'-deoxyribonucleotide-DNA = a 3'-end 2'-deoxyribonucleotide-(2,3-dehydro-2,3-deoxyribose 5'-phosphate)-DNA + a 5'-end 5'-phospho-2'-deoxyribonucleoside-DNA + H(+)</text>
        <dbReference type="Rhea" id="RHEA:66592"/>
        <dbReference type="Rhea" id="RHEA-COMP:13180"/>
        <dbReference type="Rhea" id="RHEA-COMP:16897"/>
        <dbReference type="Rhea" id="RHEA-COMP:17067"/>
        <dbReference type="ChEBI" id="CHEBI:15378"/>
        <dbReference type="ChEBI" id="CHEBI:136412"/>
        <dbReference type="ChEBI" id="CHEBI:157695"/>
        <dbReference type="ChEBI" id="CHEBI:167181"/>
        <dbReference type="EC" id="4.2.99.18"/>
    </reaction>
</comment>
<comment type="similarity">
    <text evidence="2 15">Belongs to the FPG family.</text>
</comment>
<dbReference type="InterPro" id="IPR035937">
    <property type="entry name" value="FPG_N"/>
</dbReference>
<feature type="binding site" evidence="15">
    <location>
        <position position="110"/>
    </location>
    <ligand>
        <name>DNA</name>
        <dbReference type="ChEBI" id="CHEBI:16991"/>
    </ligand>
</feature>
<evidence type="ECO:0000256" key="11">
    <source>
        <dbReference type="ARBA" id="ARBA00023239"/>
    </source>
</evidence>
<feature type="active site" description="Schiff-base intermediate with DNA" evidence="15">
    <location>
        <position position="2"/>
    </location>
</feature>
<dbReference type="FunFam" id="3.20.190.10:FF:000001">
    <property type="entry name" value="Formamidopyrimidine-DNA glycosylase"/>
    <property type="match status" value="1"/>
</dbReference>
<evidence type="ECO:0000256" key="6">
    <source>
        <dbReference type="ARBA" id="ARBA00022771"/>
    </source>
</evidence>
<dbReference type="PROSITE" id="PS51068">
    <property type="entry name" value="FPG_CAT"/>
    <property type="match status" value="1"/>
</dbReference>
<feature type="active site" description="Proton donor; for delta-elimination activity" evidence="15">
    <location>
        <position position="261"/>
    </location>
</feature>
<dbReference type="PANTHER" id="PTHR22993">
    <property type="entry name" value="FORMAMIDOPYRIMIDINE-DNA GLYCOSYLASE"/>
    <property type="match status" value="1"/>
</dbReference>
<dbReference type="InParanoid" id="A0A5Q0BKF0"/>
<sequence length="273" mass="30135">MPELPEVETTRSGIAPHIEQQGIEQVVVRDTRLRWPVPAELAQLAQGRTVLAVTRRAKYLLLALDNGNLIIHLGMSGSLRITQSGLPPEKHDHIDIAFAGGKCLRFRDPRRFGCLLWSQQNPLMHPLLASLGQEPLDDCFSGEYLHQRAQGRSIPVKTYIMDQHIVVGVGNIYANEALFLTGLHPLVPAKAISPQHFRQLAAAIKSVLSLAIAQGGTTLRDFVNEAGKPGYFQQALNVYGRNGQACNRCGTTIRSLRISQRSSFFCPLCQNGR</sequence>
<keyword evidence="6 15" id="KW-0863">Zinc-finger</keyword>
<organism evidence="18 19">
    <name type="scientific">Candidatus Methylospira mobilis</name>
    <dbReference type="NCBI Taxonomy" id="1808979"/>
    <lineage>
        <taxon>Bacteria</taxon>
        <taxon>Pseudomonadati</taxon>
        <taxon>Pseudomonadota</taxon>
        <taxon>Gammaproteobacteria</taxon>
        <taxon>Methylococcales</taxon>
        <taxon>Methylococcaceae</taxon>
        <taxon>Candidatus Methylospira</taxon>
    </lineage>
</organism>
<evidence type="ECO:0000259" key="17">
    <source>
        <dbReference type="PROSITE" id="PS51068"/>
    </source>
</evidence>
<feature type="binding site" evidence="15">
    <location>
        <position position="152"/>
    </location>
    <ligand>
        <name>DNA</name>
        <dbReference type="ChEBI" id="CHEBI:16991"/>
    </ligand>
</feature>
<keyword evidence="7 15" id="KW-0378">Hydrolase</keyword>
<dbReference type="GO" id="GO:0006284">
    <property type="term" value="P:base-excision repair"/>
    <property type="evidence" value="ECO:0007669"/>
    <property type="project" value="InterPro"/>
</dbReference>
<evidence type="ECO:0000256" key="13">
    <source>
        <dbReference type="ARBA" id="ARBA00023295"/>
    </source>
</evidence>
<keyword evidence="12 15" id="KW-0511">Multifunctional enzyme</keyword>
<comment type="subunit">
    <text evidence="3 15">Monomer.</text>
</comment>
<reference evidence="18 19" key="1">
    <citation type="submission" date="2019-09" db="EMBL/GenBank/DDBJ databases">
        <title>Ecophysiology of the spiral-shaped methanotroph Methylospira mobilis as revealed by the complete genome sequence.</title>
        <authorList>
            <person name="Oshkin I.Y."/>
            <person name="Dedysh S.N."/>
            <person name="Miroshnikov K."/>
            <person name="Danilova O.V."/>
            <person name="Hakobyan A."/>
            <person name="Liesack W."/>
        </authorList>
    </citation>
    <scope>NUCLEOTIDE SEQUENCE [LARGE SCALE GENOMIC DNA]</scope>
    <source>
        <strain evidence="18 19">Shm1</strain>
    </source>
</reference>
<dbReference type="SUPFAM" id="SSF57716">
    <property type="entry name" value="Glucocorticoid receptor-like (DNA-binding domain)"/>
    <property type="match status" value="1"/>
</dbReference>
<evidence type="ECO:0000256" key="14">
    <source>
        <dbReference type="ARBA" id="ARBA00044632"/>
    </source>
</evidence>
<gene>
    <name evidence="15 18" type="primary">mutM</name>
    <name evidence="15" type="synonym">fpg</name>
    <name evidence="18" type="ORF">F6R98_18610</name>
</gene>
<keyword evidence="8 15" id="KW-0862">Zinc</keyword>
<dbReference type="SUPFAM" id="SSF81624">
    <property type="entry name" value="N-terminal domain of MutM-like DNA repair proteins"/>
    <property type="match status" value="1"/>
</dbReference>
<dbReference type="Pfam" id="PF01149">
    <property type="entry name" value="Fapy_DNA_glyco"/>
    <property type="match status" value="1"/>
</dbReference>
<dbReference type="InterPro" id="IPR015886">
    <property type="entry name" value="H2TH_FPG"/>
</dbReference>
<dbReference type="Proteomes" id="UP000325755">
    <property type="component" value="Chromosome"/>
</dbReference>
<dbReference type="Gene3D" id="1.10.8.50">
    <property type="match status" value="1"/>
</dbReference>
<proteinExistence type="inferred from homology"/>
<feature type="active site" description="Proton donor" evidence="15">
    <location>
        <position position="3"/>
    </location>
</feature>
<dbReference type="Pfam" id="PF06827">
    <property type="entry name" value="zf-FPG_IleRS"/>
    <property type="match status" value="1"/>
</dbReference>
<dbReference type="InterPro" id="IPR000214">
    <property type="entry name" value="Znf_DNA_glyclase/AP_lyase"/>
</dbReference>
<dbReference type="InterPro" id="IPR020629">
    <property type="entry name" value="FPG_Glyclase"/>
</dbReference>
<feature type="domain" description="FPG-type" evidence="16">
    <location>
        <begin position="237"/>
        <end position="271"/>
    </location>
</feature>
<dbReference type="FunCoup" id="A0A5Q0BKF0">
    <property type="interactions" value="484"/>
</dbReference>
<evidence type="ECO:0000256" key="1">
    <source>
        <dbReference type="ARBA" id="ARBA00001668"/>
    </source>
</evidence>
<dbReference type="GO" id="GO:0008270">
    <property type="term" value="F:zinc ion binding"/>
    <property type="evidence" value="ECO:0007669"/>
    <property type="project" value="UniProtKB-UniRule"/>
</dbReference>
<dbReference type="GO" id="GO:0140078">
    <property type="term" value="F:class I DNA-(apurinic or apyrimidinic site) endonuclease activity"/>
    <property type="evidence" value="ECO:0007669"/>
    <property type="project" value="UniProtKB-EC"/>
</dbReference>
<dbReference type="EC" id="4.2.99.18" evidence="15"/>
<dbReference type="GO" id="GO:0003684">
    <property type="term" value="F:damaged DNA binding"/>
    <property type="evidence" value="ECO:0007669"/>
    <property type="project" value="InterPro"/>
</dbReference>
<dbReference type="SUPFAM" id="SSF46946">
    <property type="entry name" value="S13-like H2TH domain"/>
    <property type="match status" value="1"/>
</dbReference>
<dbReference type="PROSITE" id="PS51066">
    <property type="entry name" value="ZF_FPG_2"/>
    <property type="match status" value="1"/>
</dbReference>
<dbReference type="GO" id="GO:0034039">
    <property type="term" value="F:8-oxo-7,8-dihydroguanine DNA N-glycosylase activity"/>
    <property type="evidence" value="ECO:0007669"/>
    <property type="project" value="TreeGrafter"/>
</dbReference>
<accession>A0A5Q0BKF0</accession>
<dbReference type="SMART" id="SM00898">
    <property type="entry name" value="Fapy_DNA_glyco"/>
    <property type="match status" value="1"/>
</dbReference>
<evidence type="ECO:0000256" key="4">
    <source>
        <dbReference type="ARBA" id="ARBA00022723"/>
    </source>
</evidence>
<dbReference type="EC" id="3.2.2.23" evidence="15"/>
<keyword evidence="19" id="KW-1185">Reference proteome</keyword>
<dbReference type="Pfam" id="PF06831">
    <property type="entry name" value="H2TH"/>
    <property type="match status" value="1"/>
</dbReference>
<keyword evidence="13 15" id="KW-0326">Glycosidase</keyword>
<dbReference type="FunFam" id="1.10.8.50:FF:000003">
    <property type="entry name" value="Formamidopyrimidine-DNA glycosylase"/>
    <property type="match status" value="1"/>
</dbReference>
<dbReference type="NCBIfam" id="NF002211">
    <property type="entry name" value="PRK01103.1"/>
    <property type="match status" value="1"/>
</dbReference>
<dbReference type="CDD" id="cd08966">
    <property type="entry name" value="EcFpg-like_N"/>
    <property type="match status" value="1"/>
</dbReference>
<dbReference type="RefSeq" id="WP_153250360.1">
    <property type="nucleotide sequence ID" value="NZ_CP044205.1"/>
</dbReference>
<dbReference type="OrthoDB" id="9800855at2"/>
<evidence type="ECO:0000256" key="8">
    <source>
        <dbReference type="ARBA" id="ARBA00022833"/>
    </source>
</evidence>
<protein>
    <recommendedName>
        <fullName evidence="15">Formamidopyrimidine-DNA glycosylase</fullName>
        <shortName evidence="15">Fapy-DNA glycosylase</shortName>
        <ecNumber evidence="15">3.2.2.23</ecNumber>
    </recommendedName>
    <alternativeName>
        <fullName evidence="15">DNA-(apurinic or apyrimidinic site) lyase MutM</fullName>
        <shortName evidence="15">AP lyase MutM</shortName>
        <ecNumber evidence="15">4.2.99.18</ecNumber>
    </alternativeName>
</protein>
<evidence type="ECO:0000256" key="3">
    <source>
        <dbReference type="ARBA" id="ARBA00011245"/>
    </source>
</evidence>
<evidence type="ECO:0000313" key="18">
    <source>
        <dbReference type="EMBL" id="QFY44395.1"/>
    </source>
</evidence>
<dbReference type="PANTHER" id="PTHR22993:SF9">
    <property type="entry name" value="FORMAMIDOPYRIMIDINE-DNA GLYCOSYLASE"/>
    <property type="match status" value="1"/>
</dbReference>
<evidence type="ECO:0000256" key="10">
    <source>
        <dbReference type="ARBA" id="ARBA00023204"/>
    </source>
</evidence>
<comment type="function">
    <text evidence="15">Involved in base excision repair of DNA damaged by oxidation or by mutagenic agents. Acts as DNA glycosylase that recognizes and removes damaged bases. Has a preference for oxidized purines, such as 7,8-dihydro-8-oxoguanine (8-oxoG). Has AP (apurinic/apyrimidinic) lyase activity and introduces nicks in the DNA strand. Cleaves the DNA backbone by beta-delta elimination to generate a single-strand break at the site of the removed base with both 3'- and 5'-phosphates.</text>
</comment>
<evidence type="ECO:0000256" key="12">
    <source>
        <dbReference type="ARBA" id="ARBA00023268"/>
    </source>
</evidence>
<dbReference type="SMART" id="SM01232">
    <property type="entry name" value="H2TH"/>
    <property type="match status" value="1"/>
</dbReference>
<dbReference type="AlphaFoldDB" id="A0A5Q0BKF0"/>
<dbReference type="InterPro" id="IPR010979">
    <property type="entry name" value="Ribosomal_uS13-like_H2TH"/>
</dbReference>
<evidence type="ECO:0000259" key="16">
    <source>
        <dbReference type="PROSITE" id="PS51066"/>
    </source>
</evidence>
<dbReference type="Gene3D" id="3.20.190.10">
    <property type="entry name" value="MutM-like, N-terminal"/>
    <property type="match status" value="1"/>
</dbReference>